<accession>E9G7L6</accession>
<dbReference type="Proteomes" id="UP000000305">
    <property type="component" value="Unassembled WGS sequence"/>
</dbReference>
<dbReference type="InParanoid" id="E9G7L6"/>
<feature type="compositionally biased region" description="Acidic residues" evidence="1">
    <location>
        <begin position="62"/>
        <end position="77"/>
    </location>
</feature>
<proteinExistence type="predicted"/>
<dbReference type="AlphaFoldDB" id="E9G7L6"/>
<feature type="region of interest" description="Disordered" evidence="1">
    <location>
        <begin position="25"/>
        <end position="104"/>
    </location>
</feature>
<sequence>MALPIMAELGEIDPTTSEEIINDYHENISEVPPESNDAEDTLPDESLENIPEDLPDPVTQPESDDLNEEVTLEDPIEETSQSELDVASNSNFENPELMDDENTGDQWEPEVAQAETVPIMIKQRKQPKKLVVDSDRHKNNDAVESEKLIPRKPSNFVRNKLKMSEAFRLAPRDTTPKYGRSRSDTPEEAEELRRQYYNQNRKQQKFRCDCGCDCDCRHNEDNNRRMVPVQWPINVTTRYDSNGYPPVVNVSLQLPNSIPGDVQPNLPCSLKVELEF</sequence>
<dbReference type="EMBL" id="GL732534">
    <property type="protein sequence ID" value="EFX84625.1"/>
    <property type="molecule type" value="Genomic_DNA"/>
</dbReference>
<dbReference type="KEGG" id="dpx:DAPPUDRAFT_99661"/>
<gene>
    <name evidence="2" type="ORF">DAPPUDRAFT_99661</name>
</gene>
<organism evidence="2 3">
    <name type="scientific">Daphnia pulex</name>
    <name type="common">Water flea</name>
    <dbReference type="NCBI Taxonomy" id="6669"/>
    <lineage>
        <taxon>Eukaryota</taxon>
        <taxon>Metazoa</taxon>
        <taxon>Ecdysozoa</taxon>
        <taxon>Arthropoda</taxon>
        <taxon>Crustacea</taxon>
        <taxon>Branchiopoda</taxon>
        <taxon>Diplostraca</taxon>
        <taxon>Cladocera</taxon>
        <taxon>Anomopoda</taxon>
        <taxon>Daphniidae</taxon>
        <taxon>Daphnia</taxon>
    </lineage>
</organism>
<name>E9G7L6_DAPPU</name>
<feature type="compositionally biased region" description="Polar residues" evidence="1">
    <location>
        <begin position="78"/>
        <end position="93"/>
    </location>
</feature>
<reference evidence="2 3" key="1">
    <citation type="journal article" date="2011" name="Science">
        <title>The ecoresponsive genome of Daphnia pulex.</title>
        <authorList>
            <person name="Colbourne J.K."/>
            <person name="Pfrender M.E."/>
            <person name="Gilbert D."/>
            <person name="Thomas W.K."/>
            <person name="Tucker A."/>
            <person name="Oakley T.H."/>
            <person name="Tokishita S."/>
            <person name="Aerts A."/>
            <person name="Arnold G.J."/>
            <person name="Basu M.K."/>
            <person name="Bauer D.J."/>
            <person name="Caceres C.E."/>
            <person name="Carmel L."/>
            <person name="Casola C."/>
            <person name="Choi J.H."/>
            <person name="Detter J.C."/>
            <person name="Dong Q."/>
            <person name="Dusheyko S."/>
            <person name="Eads B.D."/>
            <person name="Frohlich T."/>
            <person name="Geiler-Samerotte K.A."/>
            <person name="Gerlach D."/>
            <person name="Hatcher P."/>
            <person name="Jogdeo S."/>
            <person name="Krijgsveld J."/>
            <person name="Kriventseva E.V."/>
            <person name="Kultz D."/>
            <person name="Laforsch C."/>
            <person name="Lindquist E."/>
            <person name="Lopez J."/>
            <person name="Manak J.R."/>
            <person name="Muller J."/>
            <person name="Pangilinan J."/>
            <person name="Patwardhan R.P."/>
            <person name="Pitluck S."/>
            <person name="Pritham E.J."/>
            <person name="Rechtsteiner A."/>
            <person name="Rho M."/>
            <person name="Rogozin I.B."/>
            <person name="Sakarya O."/>
            <person name="Salamov A."/>
            <person name="Schaack S."/>
            <person name="Shapiro H."/>
            <person name="Shiga Y."/>
            <person name="Skalitzky C."/>
            <person name="Smith Z."/>
            <person name="Souvorov A."/>
            <person name="Sung W."/>
            <person name="Tang Z."/>
            <person name="Tsuchiya D."/>
            <person name="Tu H."/>
            <person name="Vos H."/>
            <person name="Wang M."/>
            <person name="Wolf Y.I."/>
            <person name="Yamagata H."/>
            <person name="Yamada T."/>
            <person name="Ye Y."/>
            <person name="Shaw J.R."/>
            <person name="Andrews J."/>
            <person name="Crease T.J."/>
            <person name="Tang H."/>
            <person name="Lucas S.M."/>
            <person name="Robertson H.M."/>
            <person name="Bork P."/>
            <person name="Koonin E.V."/>
            <person name="Zdobnov E.M."/>
            <person name="Grigoriev I.V."/>
            <person name="Lynch M."/>
            <person name="Boore J.L."/>
        </authorList>
    </citation>
    <scope>NUCLEOTIDE SEQUENCE [LARGE SCALE GENOMIC DNA]</scope>
</reference>
<dbReference type="HOGENOM" id="CLU_1009214_0_0_1"/>
<protein>
    <submittedName>
        <fullName evidence="2">Uncharacterized protein</fullName>
    </submittedName>
</protein>
<evidence type="ECO:0000313" key="3">
    <source>
        <dbReference type="Proteomes" id="UP000000305"/>
    </source>
</evidence>
<evidence type="ECO:0000313" key="2">
    <source>
        <dbReference type="EMBL" id="EFX84625.1"/>
    </source>
</evidence>
<evidence type="ECO:0000256" key="1">
    <source>
        <dbReference type="SAM" id="MobiDB-lite"/>
    </source>
</evidence>
<feature type="compositionally biased region" description="Acidic residues" evidence="1">
    <location>
        <begin position="36"/>
        <end position="55"/>
    </location>
</feature>
<keyword evidence="3" id="KW-1185">Reference proteome</keyword>